<accession>A0A163FAD0</accession>
<dbReference type="PANTHER" id="PTHR17098">
    <property type="entry name" value="NADH-UBIQUINONE OXIDOREDUCTASE MWFE SUBUNIT"/>
    <property type="match status" value="1"/>
</dbReference>
<keyword evidence="14" id="KW-1185">Reference proteome</keyword>
<dbReference type="OrthoDB" id="1920692at2759"/>
<protein>
    <recommendedName>
        <fullName evidence="4">NADH dehydrogenase [ubiquinone] 1 alpha subcomplex subunit 1</fullName>
    </recommendedName>
</protein>
<evidence type="ECO:0000256" key="12">
    <source>
        <dbReference type="ARBA" id="ARBA00023136"/>
    </source>
</evidence>
<evidence type="ECO:0000256" key="9">
    <source>
        <dbReference type="ARBA" id="ARBA00022982"/>
    </source>
</evidence>
<dbReference type="InterPro" id="IPR017384">
    <property type="entry name" value="NADH_Ub_cplx-1_asu_su-1"/>
</dbReference>
<keyword evidence="7" id="KW-0812">Transmembrane</keyword>
<keyword evidence="5" id="KW-0813">Transport</keyword>
<comment type="function">
    <text evidence="1">Accessory subunit of the mitochondrial membrane respiratory chain NADH dehydrogenase (Complex I), that is believed not to be involved in catalysis. Complex I functions in the transfer of electrons from NADH to the respiratory chain. The immediate electron acceptor for the enzyme is believed to be ubiquinone.</text>
</comment>
<dbReference type="PANTHER" id="PTHR17098:SF2">
    <property type="entry name" value="NADH DEHYDROGENASE [UBIQUINONE] 1 ALPHA SUBCOMPLEX SUBUNIT 1"/>
    <property type="match status" value="1"/>
</dbReference>
<comment type="subcellular location">
    <subcellularLocation>
        <location evidence="2">Mitochondrion inner membrane</location>
        <topology evidence="2">Single-pass membrane protein</topology>
        <orientation evidence="2">Matrix side</orientation>
    </subcellularLocation>
</comment>
<evidence type="ECO:0000313" key="13">
    <source>
        <dbReference type="EMBL" id="KZM24225.1"/>
    </source>
</evidence>
<gene>
    <name evidence="13" type="ORF">ST47_g4582</name>
</gene>
<organism evidence="13 14">
    <name type="scientific">Didymella rabiei</name>
    <name type="common">Chickpea ascochyta blight fungus</name>
    <name type="synonym">Mycosphaerella rabiei</name>
    <dbReference type="NCBI Taxonomy" id="5454"/>
    <lineage>
        <taxon>Eukaryota</taxon>
        <taxon>Fungi</taxon>
        <taxon>Dikarya</taxon>
        <taxon>Ascomycota</taxon>
        <taxon>Pezizomycotina</taxon>
        <taxon>Dothideomycetes</taxon>
        <taxon>Pleosporomycetidae</taxon>
        <taxon>Pleosporales</taxon>
        <taxon>Pleosporineae</taxon>
        <taxon>Didymellaceae</taxon>
        <taxon>Ascochyta</taxon>
    </lineage>
</organism>
<dbReference type="Pfam" id="PF15879">
    <property type="entry name" value="MWFE"/>
    <property type="match status" value="1"/>
</dbReference>
<comment type="similarity">
    <text evidence="3">Belongs to the complex I NDUFA1 subunit family.</text>
</comment>
<evidence type="ECO:0000256" key="8">
    <source>
        <dbReference type="ARBA" id="ARBA00022792"/>
    </source>
</evidence>
<reference evidence="13 14" key="1">
    <citation type="journal article" date="2016" name="Sci. Rep.">
        <title>Draft genome sequencing and secretome analysis of fungal phytopathogen Ascochyta rabiei provides insight into the necrotrophic effector repertoire.</title>
        <authorList>
            <person name="Verma S."/>
            <person name="Gazara R.K."/>
            <person name="Nizam S."/>
            <person name="Parween S."/>
            <person name="Chattopadhyay D."/>
            <person name="Verma P.K."/>
        </authorList>
    </citation>
    <scope>NUCLEOTIDE SEQUENCE [LARGE SCALE GENOMIC DNA]</scope>
    <source>
        <strain evidence="13 14">ArDII</strain>
    </source>
</reference>
<evidence type="ECO:0000256" key="5">
    <source>
        <dbReference type="ARBA" id="ARBA00022448"/>
    </source>
</evidence>
<dbReference type="GO" id="GO:0005743">
    <property type="term" value="C:mitochondrial inner membrane"/>
    <property type="evidence" value="ECO:0007669"/>
    <property type="project" value="UniProtKB-SubCell"/>
</dbReference>
<evidence type="ECO:0000256" key="10">
    <source>
        <dbReference type="ARBA" id="ARBA00022989"/>
    </source>
</evidence>
<evidence type="ECO:0000256" key="1">
    <source>
        <dbReference type="ARBA" id="ARBA00003195"/>
    </source>
</evidence>
<evidence type="ECO:0000313" key="14">
    <source>
        <dbReference type="Proteomes" id="UP000076837"/>
    </source>
</evidence>
<keyword evidence="10" id="KW-1133">Transmembrane helix</keyword>
<sequence length="104" mass="11702">MGVPFEALLPYAIMTGFFAFSAVSVGKLKEMQNGGKRTRRGIDAWDRQSTTPTMTSCARPATKHTAVMERDRRLTGFMRGQTDKAEAPAGFELNNPWRCEQRFI</sequence>
<proteinExistence type="inferred from homology"/>
<dbReference type="EMBL" id="JYNV01000169">
    <property type="protein sequence ID" value="KZM24225.1"/>
    <property type="molecule type" value="Genomic_DNA"/>
</dbReference>
<keyword evidence="12" id="KW-0472">Membrane</keyword>
<name>A0A163FAD0_DIDRA</name>
<dbReference type="Proteomes" id="UP000076837">
    <property type="component" value="Unassembled WGS sequence"/>
</dbReference>
<evidence type="ECO:0000256" key="3">
    <source>
        <dbReference type="ARBA" id="ARBA00009960"/>
    </source>
</evidence>
<evidence type="ECO:0000256" key="2">
    <source>
        <dbReference type="ARBA" id="ARBA00004298"/>
    </source>
</evidence>
<keyword evidence="9" id="KW-0249">Electron transport</keyword>
<evidence type="ECO:0000256" key="7">
    <source>
        <dbReference type="ARBA" id="ARBA00022692"/>
    </source>
</evidence>
<dbReference type="AlphaFoldDB" id="A0A163FAD0"/>
<evidence type="ECO:0000256" key="11">
    <source>
        <dbReference type="ARBA" id="ARBA00023128"/>
    </source>
</evidence>
<comment type="caution">
    <text evidence="13">The sequence shown here is derived from an EMBL/GenBank/DDBJ whole genome shotgun (WGS) entry which is preliminary data.</text>
</comment>
<keyword evidence="8" id="KW-0999">Mitochondrion inner membrane</keyword>
<dbReference type="STRING" id="5454.A0A163FAD0"/>
<evidence type="ECO:0000256" key="6">
    <source>
        <dbReference type="ARBA" id="ARBA00022660"/>
    </source>
</evidence>
<keyword evidence="11" id="KW-0496">Mitochondrion</keyword>
<evidence type="ECO:0000256" key="4">
    <source>
        <dbReference type="ARBA" id="ARBA00016392"/>
    </source>
</evidence>
<keyword evidence="6" id="KW-0679">Respiratory chain</keyword>